<comment type="caution">
    <text evidence="3">The sequence shown here is derived from an EMBL/GenBank/DDBJ whole genome shotgun (WGS) entry which is preliminary data.</text>
</comment>
<keyword evidence="1" id="KW-0732">Signal</keyword>
<dbReference type="InterPro" id="IPR021255">
    <property type="entry name" value="DUF2807"/>
</dbReference>
<dbReference type="Pfam" id="PF10988">
    <property type="entry name" value="DUF2807"/>
    <property type="match status" value="1"/>
</dbReference>
<dbReference type="EMBL" id="SBII01000003">
    <property type="protein sequence ID" value="RWX01511.1"/>
    <property type="molecule type" value="Genomic_DNA"/>
</dbReference>
<evidence type="ECO:0000313" key="3">
    <source>
        <dbReference type="EMBL" id="RWX01511.1"/>
    </source>
</evidence>
<feature type="signal peptide" evidence="1">
    <location>
        <begin position="1"/>
        <end position="19"/>
    </location>
</feature>
<reference evidence="3 4" key="1">
    <citation type="submission" date="2019-01" db="EMBL/GenBank/DDBJ databases">
        <title>Flavobacterium sp. nov.,isolated from freshwater.</title>
        <authorList>
            <person name="Zhang R."/>
            <person name="Du Z.-J."/>
        </authorList>
    </citation>
    <scope>NUCLEOTIDE SEQUENCE [LARGE SCALE GENOMIC DNA]</scope>
    <source>
        <strain evidence="3 4">1E403</strain>
    </source>
</reference>
<dbReference type="Gene3D" id="2.160.20.120">
    <property type="match status" value="1"/>
</dbReference>
<dbReference type="RefSeq" id="WP_128389048.1">
    <property type="nucleotide sequence ID" value="NZ_SBII01000003.1"/>
</dbReference>
<dbReference type="AlphaFoldDB" id="A0A444HCP5"/>
<evidence type="ECO:0000259" key="2">
    <source>
        <dbReference type="Pfam" id="PF10988"/>
    </source>
</evidence>
<gene>
    <name evidence="3" type="ORF">EPI11_06040</name>
</gene>
<dbReference type="PANTHER" id="PTHR39200:SF1">
    <property type="entry name" value="AUTO-TRANSPORTER ADHESIN HEAD GIN DOMAIN-CONTAINING PROTEIN-RELATED"/>
    <property type="match status" value="1"/>
</dbReference>
<protein>
    <submittedName>
        <fullName evidence="3">DUF2807 domain-containing protein</fullName>
    </submittedName>
</protein>
<sequence length="241" mass="25628">MKLAALVAVGLFFAQTAISQEKTTLVGNGNLIKETHKVNTTYTKLKVNGPFEVDLVYGEPGTISIEGYENILHLTTMEVTEGTLSISTRNEQPVNPSRGNKIRIKVPYNRMEHVALIGCGSINSRRTLKNENFKATVDGPGTINATIKAENTEVWVLGSGTINICGTSQKFICRIAGSGTVKANGLEAKNVIASVSGAGEAKVNSTKAIKGRIVGSGNIAFSGRPEETDLKFSGSGNFTHD</sequence>
<proteinExistence type="predicted"/>
<dbReference type="OrthoDB" id="5585143at2"/>
<evidence type="ECO:0000313" key="4">
    <source>
        <dbReference type="Proteomes" id="UP000287527"/>
    </source>
</evidence>
<dbReference type="Proteomes" id="UP000287527">
    <property type="component" value="Unassembled WGS sequence"/>
</dbReference>
<name>A0A444HCP5_9FLAO</name>
<feature type="chain" id="PRO_5019271939" evidence="1">
    <location>
        <begin position="20"/>
        <end position="241"/>
    </location>
</feature>
<organism evidence="3 4">
    <name type="scientific">Flavobacterium cerinum</name>
    <dbReference type="NCBI Taxonomy" id="2502784"/>
    <lineage>
        <taxon>Bacteria</taxon>
        <taxon>Pseudomonadati</taxon>
        <taxon>Bacteroidota</taxon>
        <taxon>Flavobacteriia</taxon>
        <taxon>Flavobacteriales</taxon>
        <taxon>Flavobacteriaceae</taxon>
        <taxon>Flavobacterium</taxon>
    </lineage>
</organism>
<feature type="domain" description="Putative auto-transporter adhesin head GIN" evidence="2">
    <location>
        <begin position="42"/>
        <end position="225"/>
    </location>
</feature>
<dbReference type="PANTHER" id="PTHR39200">
    <property type="entry name" value="HYPOTHETICAL EXPORTED PROTEIN"/>
    <property type="match status" value="1"/>
</dbReference>
<evidence type="ECO:0000256" key="1">
    <source>
        <dbReference type="SAM" id="SignalP"/>
    </source>
</evidence>
<accession>A0A444HCP5</accession>
<keyword evidence="4" id="KW-1185">Reference proteome</keyword>